<evidence type="ECO:0000256" key="3">
    <source>
        <dbReference type="PROSITE-ProRule" id="PRU00339"/>
    </source>
</evidence>
<gene>
    <name evidence="6" type="ORF">EV678_1878</name>
</gene>
<dbReference type="EMBL" id="SHKM01000002">
    <property type="protein sequence ID" value="RZT76010.1"/>
    <property type="molecule type" value="Genomic_DNA"/>
</dbReference>
<dbReference type="Gene3D" id="1.25.40.10">
    <property type="entry name" value="Tetratricopeptide repeat domain"/>
    <property type="match status" value="1"/>
</dbReference>
<keyword evidence="2 3" id="KW-0802">TPR repeat</keyword>
<feature type="repeat" description="TPR" evidence="3">
    <location>
        <begin position="227"/>
        <end position="260"/>
    </location>
</feature>
<dbReference type="InterPro" id="IPR019734">
    <property type="entry name" value="TPR_rpt"/>
</dbReference>
<comment type="caution">
    <text evidence="6">The sequence shown here is derived from an EMBL/GenBank/DDBJ whole genome shotgun (WGS) entry which is preliminary data.</text>
</comment>
<reference evidence="6 7" key="1">
    <citation type="submission" date="2019-02" db="EMBL/GenBank/DDBJ databases">
        <title>Genomic Encyclopedia of Type Strains, Phase IV (KMG-IV): sequencing the most valuable type-strain genomes for metagenomic binning, comparative biology and taxonomic classification.</title>
        <authorList>
            <person name="Goeker M."/>
        </authorList>
    </citation>
    <scope>NUCLEOTIDE SEQUENCE [LARGE SCALE GENOMIC DNA]</scope>
    <source>
        <strain evidence="6 7">DSM 21223</strain>
    </source>
</reference>
<protein>
    <submittedName>
        <fullName evidence="6">MSHA biogenesis protein MshN</fullName>
    </submittedName>
</protein>
<keyword evidence="5" id="KW-0472">Membrane</keyword>
<proteinExistence type="predicted"/>
<dbReference type="PANTHER" id="PTHR45586:SF1">
    <property type="entry name" value="LIPOPOLYSACCHARIDE ASSEMBLY PROTEIN B"/>
    <property type="match status" value="1"/>
</dbReference>
<feature type="region of interest" description="Disordered" evidence="4">
    <location>
        <begin position="166"/>
        <end position="192"/>
    </location>
</feature>
<dbReference type="Proteomes" id="UP000292136">
    <property type="component" value="Unassembled WGS sequence"/>
</dbReference>
<dbReference type="SMART" id="SM00028">
    <property type="entry name" value="TPR"/>
    <property type="match status" value="4"/>
</dbReference>
<sequence length="374" mass="39170">MSLINQMLQDLDQRQAGEVQRALPNEVRSLPPSRRSSILPWVIAGGSIALTTAAIYFYLPLATQGGAAPVAVAVVSPPGIPTGEPAVAPSAGGGVPIEAPVPAPAAAEPMPLRLSDVLSMPHPRQSSVPQENRSVPLAKESPAVAPVPVAVPQAVPAKAASGVAASVASKGDTRDGPVHIEKTPLQATPQERAESEYRRGAALLAQGQLKSGMDALRSCLKVDGTHAAARQLLLKALLEQRSYDEARELLSEAVQLQPGRYQWAMTLARLQIEKGDAAGAWQSLQASMGAGANNADYQGLAGNVLQRLGNGKDAAEHYRAALRLSPNDGRWWIGLGLALESQGNGAEARTAFQTARASGSLTPEMAAFVEQRLR</sequence>
<evidence type="ECO:0000256" key="2">
    <source>
        <dbReference type="ARBA" id="ARBA00022803"/>
    </source>
</evidence>
<feature type="compositionally biased region" description="Basic and acidic residues" evidence="4">
    <location>
        <begin position="171"/>
        <end position="182"/>
    </location>
</feature>
<evidence type="ECO:0000256" key="4">
    <source>
        <dbReference type="SAM" id="MobiDB-lite"/>
    </source>
</evidence>
<dbReference type="InterPro" id="IPR051012">
    <property type="entry name" value="CellSynth/LPSAsmb/PSIAsmb"/>
</dbReference>
<evidence type="ECO:0000313" key="6">
    <source>
        <dbReference type="EMBL" id="RZT76010.1"/>
    </source>
</evidence>
<dbReference type="RefSeq" id="WP_130459343.1">
    <property type="nucleotide sequence ID" value="NZ_SHKM01000002.1"/>
</dbReference>
<organism evidence="6 7">
    <name type="scientific">Azospira oryzae</name>
    <dbReference type="NCBI Taxonomy" id="146939"/>
    <lineage>
        <taxon>Bacteria</taxon>
        <taxon>Pseudomonadati</taxon>
        <taxon>Pseudomonadota</taxon>
        <taxon>Betaproteobacteria</taxon>
        <taxon>Rhodocyclales</taxon>
        <taxon>Rhodocyclaceae</taxon>
        <taxon>Azospira</taxon>
    </lineage>
</organism>
<keyword evidence="5" id="KW-0812">Transmembrane</keyword>
<dbReference type="PROSITE" id="PS50005">
    <property type="entry name" value="TPR"/>
    <property type="match status" value="2"/>
</dbReference>
<name>A0ABY0IMU8_9RHOO</name>
<evidence type="ECO:0000256" key="1">
    <source>
        <dbReference type="ARBA" id="ARBA00022737"/>
    </source>
</evidence>
<evidence type="ECO:0000256" key="5">
    <source>
        <dbReference type="SAM" id="Phobius"/>
    </source>
</evidence>
<accession>A0ABY0IMU8</accession>
<dbReference type="Pfam" id="PF14559">
    <property type="entry name" value="TPR_19"/>
    <property type="match status" value="1"/>
</dbReference>
<dbReference type="PANTHER" id="PTHR45586">
    <property type="entry name" value="TPR REPEAT-CONTAINING PROTEIN PA4667"/>
    <property type="match status" value="1"/>
</dbReference>
<feature type="transmembrane region" description="Helical" evidence="5">
    <location>
        <begin position="38"/>
        <end position="59"/>
    </location>
</feature>
<keyword evidence="1" id="KW-0677">Repeat</keyword>
<evidence type="ECO:0000313" key="7">
    <source>
        <dbReference type="Proteomes" id="UP000292136"/>
    </source>
</evidence>
<dbReference type="InterPro" id="IPR011990">
    <property type="entry name" value="TPR-like_helical_dom_sf"/>
</dbReference>
<dbReference type="Pfam" id="PF13432">
    <property type="entry name" value="TPR_16"/>
    <property type="match status" value="1"/>
</dbReference>
<feature type="repeat" description="TPR" evidence="3">
    <location>
        <begin position="295"/>
        <end position="328"/>
    </location>
</feature>
<dbReference type="SUPFAM" id="SSF48452">
    <property type="entry name" value="TPR-like"/>
    <property type="match status" value="1"/>
</dbReference>
<keyword evidence="7" id="KW-1185">Reference proteome</keyword>
<keyword evidence="5" id="KW-1133">Transmembrane helix</keyword>